<gene>
    <name evidence="1" type="ORF">ACFSBL_03125</name>
</gene>
<dbReference type="RefSeq" id="WP_256399925.1">
    <property type="nucleotide sequence ID" value="NZ_JANHJR010000002.1"/>
</dbReference>
<evidence type="ECO:0000313" key="1">
    <source>
        <dbReference type="EMBL" id="MFD1644666.1"/>
    </source>
</evidence>
<dbReference type="EMBL" id="JBHUDO010000001">
    <property type="protein sequence ID" value="MFD1644666.1"/>
    <property type="molecule type" value="Genomic_DNA"/>
</dbReference>
<keyword evidence="2" id="KW-1185">Reference proteome</keyword>
<dbReference type="Gene3D" id="3.40.1350.10">
    <property type="match status" value="1"/>
</dbReference>
<name>A0ABD6DF78_9EURY</name>
<proteinExistence type="predicted"/>
<organism evidence="1 2">
    <name type="scientific">Haloarchaeobius litoreus</name>
    <dbReference type="NCBI Taxonomy" id="755306"/>
    <lineage>
        <taxon>Archaea</taxon>
        <taxon>Methanobacteriati</taxon>
        <taxon>Methanobacteriota</taxon>
        <taxon>Stenosarchaea group</taxon>
        <taxon>Halobacteria</taxon>
        <taxon>Halobacteriales</taxon>
        <taxon>Halorubellaceae</taxon>
        <taxon>Haloarchaeobius</taxon>
    </lineage>
</organism>
<comment type="caution">
    <text evidence="1">The sequence shown here is derived from an EMBL/GenBank/DDBJ whole genome shotgun (WGS) entry which is preliminary data.</text>
</comment>
<protein>
    <submittedName>
        <fullName evidence="1">Uncharacterized protein</fullName>
    </submittedName>
</protein>
<reference evidence="1 2" key="1">
    <citation type="journal article" date="2019" name="Int. J. Syst. Evol. Microbiol.">
        <title>The Global Catalogue of Microorganisms (GCM) 10K type strain sequencing project: providing services to taxonomists for standard genome sequencing and annotation.</title>
        <authorList>
            <consortium name="The Broad Institute Genomics Platform"/>
            <consortium name="The Broad Institute Genome Sequencing Center for Infectious Disease"/>
            <person name="Wu L."/>
            <person name="Ma J."/>
        </authorList>
    </citation>
    <scope>NUCLEOTIDE SEQUENCE [LARGE SCALE GENOMIC DNA]</scope>
    <source>
        <strain evidence="1 2">CGMCC 1.10390</strain>
    </source>
</reference>
<accession>A0ABD6DF78</accession>
<evidence type="ECO:0000313" key="2">
    <source>
        <dbReference type="Proteomes" id="UP001597034"/>
    </source>
</evidence>
<dbReference type="Proteomes" id="UP001597034">
    <property type="component" value="Unassembled WGS sequence"/>
</dbReference>
<sequence>MSKYREAVEKMIDFVHFLEDQSLQIPRKEITGKIGEWMVMDKLIQQGYTPTFKAKQHEVDIVLSDGCGVEVKSSIFNDDKSAWLFDGVKVKKFDYLICVRLADDYSEAEYFVFTSDEAGQIPYKTAKQDKRRLKIYDDISRIRPGEMRDINKKLEEFHQAWQKLPST</sequence>
<dbReference type="AlphaFoldDB" id="A0ABD6DF78"/>
<dbReference type="InterPro" id="IPR011856">
    <property type="entry name" value="tRNA_endonuc-like_dom_sf"/>
</dbReference>